<sequence>MRQTYDPNQDGQMKKPYTDINEQRTREGIQHTYVHGGFEGTDIKFSLYFPTKEDYQGRFFQYLPPAAGHEDASQKLIKGDDKILFSLTHGAYFVESNLGTLNPFGPQKDITITYRSSSAVAEYSRQVAKQIYGEEIPRPYGYIYGGSGGAYKAIECVENCNTWDGCVPYVNGAPISVPHNLTIRAHSMRILRHKLGQIIQALQPDGSGNMYENLNDYEREALDDLLSFGFPKGAICGLKIMKDGSLPILISTMKKIDPQYFEDFWNVEGYAGADKSSDAYISRIHHSTKVTSKFVPLKGEAKLPDNTTGVDTSWQRYKGISGALETPLLQVESMATNDFYEMGCFIFFKTGKAAGKRLHFNEHHENTLAIAEYWQCNELIEIMSLVEIGDEVLLDNSDYIASTDYHLHAMPKEKYAGYENCYDSNGKPKYVQRENIVNFTGCGKMTGNFDCKMIIEHTFCDESAFPYQGDWYKQLVYKSQGEKDAKNKIRLQYMDNALHDDRADPVGVELQYVTNAQCVYQCLLDVADWVEKGKEPPKESQYYLKGGEVIFPKDANERGGIQNVCNLTAMGKKLLNVKKGEEVTFNVDVEIPKGCGGLTNVEWSFEGEIDFPIKTGERTSAGHIFTKEGKYVVVVRTYNERNNDTKTLFTQIRNIDKMVINVE</sequence>
<dbReference type="InterPro" id="IPR035986">
    <property type="entry name" value="PKD_dom_sf"/>
</dbReference>
<accession>A0ABR2GXD7</accession>
<dbReference type="EMBL" id="JAPFFF010000056">
    <property type="protein sequence ID" value="KAK8838227.1"/>
    <property type="molecule type" value="Genomic_DNA"/>
</dbReference>
<gene>
    <name evidence="1" type="ORF">M9Y10_035647</name>
</gene>
<evidence type="ECO:0000313" key="1">
    <source>
        <dbReference type="EMBL" id="KAK8838227.1"/>
    </source>
</evidence>
<reference evidence="1 2" key="1">
    <citation type="submission" date="2024-04" db="EMBL/GenBank/DDBJ databases">
        <title>Tritrichomonas musculus Genome.</title>
        <authorList>
            <person name="Alves-Ferreira E."/>
            <person name="Grigg M."/>
            <person name="Lorenzi H."/>
            <person name="Galac M."/>
        </authorList>
    </citation>
    <scope>NUCLEOTIDE SEQUENCE [LARGE SCALE GENOMIC DNA]</scope>
    <source>
        <strain evidence="1 2">EAF2021</strain>
    </source>
</reference>
<dbReference type="Gene3D" id="2.60.40.10">
    <property type="entry name" value="Immunoglobulins"/>
    <property type="match status" value="1"/>
</dbReference>
<dbReference type="InterPro" id="IPR013783">
    <property type="entry name" value="Ig-like_fold"/>
</dbReference>
<name>A0ABR2GXD7_9EUKA</name>
<organism evidence="1 2">
    <name type="scientific">Tritrichomonas musculus</name>
    <dbReference type="NCBI Taxonomy" id="1915356"/>
    <lineage>
        <taxon>Eukaryota</taxon>
        <taxon>Metamonada</taxon>
        <taxon>Parabasalia</taxon>
        <taxon>Tritrichomonadida</taxon>
        <taxon>Tritrichomonadidae</taxon>
        <taxon>Tritrichomonas</taxon>
    </lineage>
</organism>
<proteinExistence type="predicted"/>
<keyword evidence="2" id="KW-1185">Reference proteome</keyword>
<evidence type="ECO:0008006" key="3">
    <source>
        <dbReference type="Google" id="ProtNLM"/>
    </source>
</evidence>
<evidence type="ECO:0000313" key="2">
    <source>
        <dbReference type="Proteomes" id="UP001470230"/>
    </source>
</evidence>
<dbReference type="SUPFAM" id="SSF49299">
    <property type="entry name" value="PKD domain"/>
    <property type="match status" value="1"/>
</dbReference>
<dbReference type="Proteomes" id="UP001470230">
    <property type="component" value="Unassembled WGS sequence"/>
</dbReference>
<comment type="caution">
    <text evidence="1">The sequence shown here is derived from an EMBL/GenBank/DDBJ whole genome shotgun (WGS) entry which is preliminary data.</text>
</comment>
<protein>
    <recommendedName>
        <fullName evidence="3">PKD domain-containing protein</fullName>
    </recommendedName>
</protein>